<gene>
    <name evidence="2" type="ORF">CC78DRAFT_574744</name>
</gene>
<protein>
    <submittedName>
        <fullName evidence="2">Uncharacterized protein</fullName>
    </submittedName>
</protein>
<keyword evidence="3" id="KW-1185">Reference proteome</keyword>
<evidence type="ECO:0000256" key="1">
    <source>
        <dbReference type="SAM" id="MobiDB-lite"/>
    </source>
</evidence>
<feature type="compositionally biased region" description="Low complexity" evidence="1">
    <location>
        <begin position="229"/>
        <end position="239"/>
    </location>
</feature>
<reference evidence="3" key="1">
    <citation type="journal article" date="2020" name="Stud. Mycol.">
        <title>101 Dothideomycetes genomes: A test case for predicting lifestyles and emergence of pathogens.</title>
        <authorList>
            <person name="Haridas S."/>
            <person name="Albert R."/>
            <person name="Binder M."/>
            <person name="Bloem J."/>
            <person name="LaButti K."/>
            <person name="Salamov A."/>
            <person name="Andreopoulos B."/>
            <person name="Baker S."/>
            <person name="Barry K."/>
            <person name="Bills G."/>
            <person name="Bluhm B."/>
            <person name="Cannon C."/>
            <person name="Castanera R."/>
            <person name="Culley D."/>
            <person name="Daum C."/>
            <person name="Ezra D."/>
            <person name="Gonzalez J."/>
            <person name="Henrissat B."/>
            <person name="Kuo A."/>
            <person name="Liang C."/>
            <person name="Lipzen A."/>
            <person name="Lutzoni F."/>
            <person name="Magnuson J."/>
            <person name="Mondo S."/>
            <person name="Nolan M."/>
            <person name="Ohm R."/>
            <person name="Pangilinan J."/>
            <person name="Park H.-J."/>
            <person name="Ramirez L."/>
            <person name="Alfaro M."/>
            <person name="Sun H."/>
            <person name="Tritt A."/>
            <person name="Yoshinaga Y."/>
            <person name="Zwiers L.-H."/>
            <person name="Turgeon B."/>
            <person name="Goodwin S."/>
            <person name="Spatafora J."/>
            <person name="Crous P."/>
            <person name="Grigoriev I."/>
        </authorList>
    </citation>
    <scope>NUCLEOTIDE SEQUENCE [LARGE SCALE GENOMIC DNA]</scope>
    <source>
        <strain evidence="3">CBS 304.66</strain>
    </source>
</reference>
<feature type="region of interest" description="Disordered" evidence="1">
    <location>
        <begin position="88"/>
        <end position="128"/>
    </location>
</feature>
<sequence length="375" mass="40208">MPIRTQVISKSDGSIWPESRRKLFSDYPTITHGPVYGQSRKQWFEYFPFINVDLSTGAAADSGARVATNGHELRSHCTLMIDRGDARPYVSPVSGRQQSDAGPDPISCSRVDEHRGSHPASQQEQQLSKSIPLLAPPSAGHRSLAEGVPRWRAIFDALLQFGEFCGSWLGGSPRELGRKRAELQSTAKLELSLHHDRARSRRHPASTIHSKAARKWDGAAGSAGGGPWAPQQVAGGAPDPAQAALLAPACQGVLEERQGLTPAAPCRAAMAHGRRHFPACPSTPAPEDARKHRATRELVLSLARIPPPIPTCAAPAASAHAPSRRSPDPSSYICLLPPVPLHRPAFLNAPSPSHCNSRTVLLDTSILAANTVTIL</sequence>
<name>A0A9P4TP61_9PLEO</name>
<dbReference type="Proteomes" id="UP000800093">
    <property type="component" value="Unassembled WGS sequence"/>
</dbReference>
<comment type="caution">
    <text evidence="2">The sequence shown here is derived from an EMBL/GenBank/DDBJ whole genome shotgun (WGS) entry which is preliminary data.</text>
</comment>
<proteinExistence type="predicted"/>
<feature type="region of interest" description="Disordered" evidence="1">
    <location>
        <begin position="194"/>
        <end position="239"/>
    </location>
</feature>
<accession>A0A9P4TP61</accession>
<dbReference type="EMBL" id="ML986581">
    <property type="protein sequence ID" value="KAF2269871.1"/>
    <property type="molecule type" value="Genomic_DNA"/>
</dbReference>
<evidence type="ECO:0000313" key="2">
    <source>
        <dbReference type="EMBL" id="KAF2269871.1"/>
    </source>
</evidence>
<evidence type="ECO:0000313" key="3">
    <source>
        <dbReference type="Proteomes" id="UP000800093"/>
    </source>
</evidence>
<dbReference type="AlphaFoldDB" id="A0A9P4TP61"/>
<organism evidence="2 3">
    <name type="scientific">Lojkania enalia</name>
    <dbReference type="NCBI Taxonomy" id="147567"/>
    <lineage>
        <taxon>Eukaryota</taxon>
        <taxon>Fungi</taxon>
        <taxon>Dikarya</taxon>
        <taxon>Ascomycota</taxon>
        <taxon>Pezizomycotina</taxon>
        <taxon>Dothideomycetes</taxon>
        <taxon>Pleosporomycetidae</taxon>
        <taxon>Pleosporales</taxon>
        <taxon>Pleosporales incertae sedis</taxon>
        <taxon>Lojkania</taxon>
    </lineage>
</organism>
<feature type="compositionally biased region" description="Polar residues" evidence="1">
    <location>
        <begin position="119"/>
        <end position="128"/>
    </location>
</feature>